<sequence>MSRSDLDAILQELINDTSDTKTSAGSKNKKVNYDLDDDDDDWDRTPRDSKKPMSNIATAQANDFDDPGLDGDDRWNQTAGSTFSYMPTFGGTGTLTNTLPGQDTIQRIVSQPRPATSSGSRKFDDLFGSSPPKSTLTGDTDKSKKIVRFDEFELGRPSTAPAPTNTSQNQSGSGVISAMRTGLEPNKSFSTLSSSKTAAAATSAEPNDPNAWLGLKDESTEGEHDDFLSRPKQKVESVVTTLAKKTPIAPSQTKPPAVPEQPKKWNIEDFLDNDKEQLKQPIIVPPATSTKTSPNSWLQDLTTTDKRPTPLNAPKTTSLTEVQPVKSTAQKLFDSDNDFKNVTFRDTERELLFTNDPSVSATTRSNQSTVNLDVKKLQYENNELRMTLDHVKRQNEVERAMLEEGYKHRMEYIEKSCERRESRLKEENEHLLRQLNDRTQQFESEKSTLILDHQRRLDDLQRDRTTELENLRALQRQTVDHLRREHEQTIQRLKQLKQEELATALDVTTHTRAFESVVDHMEQNAKNIDELRLKLEAKHSSVLSEKEVEARTKEQQLKAYEERLHMQSADFERERKNLQDLIARLEVHLSEQTKLVEEERWKALQAQKRMEAMQDALNGEQRLFTEKIARERTEIQRGKDQLLEDQKVALASVYESRSQLASERAKVEALQKAFQEQKHRDMLQAASIEAEARAQQKVVSEQMARLEKREQEIIKREEALNIERRSLVELKQRVEIEQSAIKNEHEDVKQKLLDIEHANNAIHKEKERLSQLYFELHALDGKNTGRLQQLQQSIQTLRQQEEHMSEQYSRMADDRQNRTHLRSSVTFGSQSPMKDTGFSTMQLVSATPLLNTTISVQQSIEESAVLRSLRMNALQDQLYIQDEMSFLSSLRAANPLLPRTGTKSNSNLHRHTDHNLLRTNH</sequence>
<dbReference type="GO" id="GO:0005814">
    <property type="term" value="C:centriole"/>
    <property type="evidence" value="ECO:0007669"/>
    <property type="project" value="TreeGrafter"/>
</dbReference>
<dbReference type="GO" id="GO:0060271">
    <property type="term" value="P:cilium assembly"/>
    <property type="evidence" value="ECO:0007669"/>
    <property type="project" value="InterPro"/>
</dbReference>
<feature type="compositionally biased region" description="Polar residues" evidence="2">
    <location>
        <begin position="14"/>
        <end position="26"/>
    </location>
</feature>
<dbReference type="GO" id="GO:0036064">
    <property type="term" value="C:ciliary basal body"/>
    <property type="evidence" value="ECO:0007669"/>
    <property type="project" value="TreeGrafter"/>
</dbReference>
<dbReference type="PANTHER" id="PTHR33689:SF1">
    <property type="entry name" value="FAS-BINDING FACTOR 1"/>
    <property type="match status" value="1"/>
</dbReference>
<dbReference type="Pfam" id="PF21007">
    <property type="entry name" value="FBF1"/>
    <property type="match status" value="1"/>
</dbReference>
<feature type="compositionally biased region" description="Low complexity" evidence="2">
    <location>
        <begin position="190"/>
        <end position="204"/>
    </location>
</feature>
<gene>
    <name evidence="4" type="ORF">EDS130_LOCUS15539</name>
    <name evidence="5" type="ORF">XAT740_LOCUS32591</name>
</gene>
<dbReference type="Proteomes" id="UP000663852">
    <property type="component" value="Unassembled WGS sequence"/>
</dbReference>
<dbReference type="EMBL" id="CAJNOR010003052">
    <property type="protein sequence ID" value="CAF1371970.1"/>
    <property type="molecule type" value="Genomic_DNA"/>
</dbReference>
<dbReference type="GO" id="GO:0090162">
    <property type="term" value="P:establishment of epithelial cell polarity"/>
    <property type="evidence" value="ECO:0007669"/>
    <property type="project" value="InterPro"/>
</dbReference>
<feature type="compositionally biased region" description="Basic and acidic residues" evidence="2">
    <location>
        <begin position="139"/>
        <end position="154"/>
    </location>
</feature>
<evidence type="ECO:0000256" key="2">
    <source>
        <dbReference type="SAM" id="MobiDB-lite"/>
    </source>
</evidence>
<comment type="caution">
    <text evidence="4">The sequence shown here is derived from an EMBL/GenBank/DDBJ whole genome shotgun (WGS) entry which is preliminary data.</text>
</comment>
<feature type="coiled-coil region" evidence="1">
    <location>
        <begin position="660"/>
        <end position="751"/>
    </location>
</feature>
<dbReference type="Proteomes" id="UP000663828">
    <property type="component" value="Unassembled WGS sequence"/>
</dbReference>
<keyword evidence="1" id="KW-0175">Coiled coil</keyword>
<organism evidence="4 7">
    <name type="scientific">Adineta ricciae</name>
    <name type="common">Rotifer</name>
    <dbReference type="NCBI Taxonomy" id="249248"/>
    <lineage>
        <taxon>Eukaryota</taxon>
        <taxon>Metazoa</taxon>
        <taxon>Spiralia</taxon>
        <taxon>Gnathifera</taxon>
        <taxon>Rotifera</taxon>
        <taxon>Eurotatoria</taxon>
        <taxon>Bdelloidea</taxon>
        <taxon>Adinetida</taxon>
        <taxon>Adinetidae</taxon>
        <taxon>Adineta</taxon>
    </lineage>
</organism>
<dbReference type="GO" id="GO:0097539">
    <property type="term" value="C:ciliary transition fiber"/>
    <property type="evidence" value="ECO:0007669"/>
    <property type="project" value="InterPro"/>
</dbReference>
<feature type="compositionally biased region" description="Polar residues" evidence="2">
    <location>
        <begin position="103"/>
        <end position="120"/>
    </location>
</feature>
<dbReference type="EMBL" id="CAJNOJ010000066">
    <property type="protein sequence ID" value="CAF1013921.1"/>
    <property type="molecule type" value="Genomic_DNA"/>
</dbReference>
<dbReference type="InterPro" id="IPR049390">
    <property type="entry name" value="FBF1_C"/>
</dbReference>
<evidence type="ECO:0000259" key="3">
    <source>
        <dbReference type="Pfam" id="PF21007"/>
    </source>
</evidence>
<evidence type="ECO:0000313" key="7">
    <source>
        <dbReference type="Proteomes" id="UP000663852"/>
    </source>
</evidence>
<protein>
    <recommendedName>
        <fullName evidence="3">Fas-binding factor 1 C-terminal domain-containing protein</fullName>
    </recommendedName>
</protein>
<feature type="coiled-coil region" evidence="1">
    <location>
        <begin position="374"/>
        <end position="623"/>
    </location>
</feature>
<proteinExistence type="predicted"/>
<feature type="compositionally biased region" description="Polar residues" evidence="2">
    <location>
        <begin position="161"/>
        <end position="174"/>
    </location>
</feature>
<dbReference type="OrthoDB" id="8195456at2759"/>
<evidence type="ECO:0000313" key="6">
    <source>
        <dbReference type="Proteomes" id="UP000663828"/>
    </source>
</evidence>
<reference evidence="4" key="1">
    <citation type="submission" date="2021-02" db="EMBL/GenBank/DDBJ databases">
        <authorList>
            <person name="Nowell W R."/>
        </authorList>
    </citation>
    <scope>NUCLEOTIDE SEQUENCE</scope>
</reference>
<feature type="region of interest" description="Disordered" evidence="2">
    <location>
        <begin position="14"/>
        <end position="235"/>
    </location>
</feature>
<feature type="region of interest" description="Disordered" evidence="2">
    <location>
        <begin position="897"/>
        <end position="921"/>
    </location>
</feature>
<feature type="compositionally biased region" description="Polar residues" evidence="2">
    <location>
        <begin position="76"/>
        <end position="85"/>
    </location>
</feature>
<dbReference type="InterPro" id="IPR033561">
    <property type="entry name" value="FBF1"/>
</dbReference>
<evidence type="ECO:0000313" key="4">
    <source>
        <dbReference type="EMBL" id="CAF1013921.1"/>
    </source>
</evidence>
<feature type="domain" description="Fas-binding factor 1 C-terminal" evidence="3">
    <location>
        <begin position="377"/>
        <end position="891"/>
    </location>
</feature>
<name>A0A814HQF8_ADIRI</name>
<dbReference type="AlphaFoldDB" id="A0A814HQF8"/>
<evidence type="ECO:0000256" key="1">
    <source>
        <dbReference type="SAM" id="Coils"/>
    </source>
</evidence>
<feature type="compositionally biased region" description="Basic and acidic residues" evidence="2">
    <location>
        <begin position="215"/>
        <end position="235"/>
    </location>
</feature>
<keyword evidence="6" id="KW-1185">Reference proteome</keyword>
<dbReference type="PANTHER" id="PTHR33689">
    <property type="entry name" value="FAS-BINDING FACTOR 1"/>
    <property type="match status" value="1"/>
</dbReference>
<feature type="compositionally biased region" description="Polar residues" evidence="2">
    <location>
        <begin position="287"/>
        <end position="302"/>
    </location>
</feature>
<feature type="region of interest" description="Disordered" evidence="2">
    <location>
        <begin position="285"/>
        <end position="316"/>
    </location>
</feature>
<accession>A0A814HQF8</accession>
<evidence type="ECO:0000313" key="5">
    <source>
        <dbReference type="EMBL" id="CAF1371970.1"/>
    </source>
</evidence>